<keyword evidence="5 8" id="KW-1133">Transmembrane helix</keyword>
<dbReference type="InterPro" id="IPR003663">
    <property type="entry name" value="Sugar/inositol_transpt"/>
</dbReference>
<protein>
    <submittedName>
        <fullName evidence="10">General substrate transporter</fullName>
    </submittedName>
</protein>
<feature type="transmembrane region" description="Helical" evidence="8">
    <location>
        <begin position="221"/>
        <end position="240"/>
    </location>
</feature>
<dbReference type="AlphaFoldDB" id="A0A6G1JYG4"/>
<accession>A0A6G1JYG4</accession>
<dbReference type="PANTHER" id="PTHR48022:SF61">
    <property type="entry name" value="HIGH AFFINITY GLUCOSE TRANSPORTER RGT2"/>
    <property type="match status" value="1"/>
</dbReference>
<feature type="transmembrane region" description="Helical" evidence="8">
    <location>
        <begin position="153"/>
        <end position="175"/>
    </location>
</feature>
<dbReference type="PRINTS" id="PR00171">
    <property type="entry name" value="SUGRTRNSPORT"/>
</dbReference>
<dbReference type="Pfam" id="PF00083">
    <property type="entry name" value="Sugar_tr"/>
    <property type="match status" value="1"/>
</dbReference>
<dbReference type="PROSITE" id="PS50850">
    <property type="entry name" value="MFS"/>
    <property type="match status" value="1"/>
</dbReference>
<dbReference type="PROSITE" id="PS00217">
    <property type="entry name" value="SUGAR_TRANSPORT_2"/>
    <property type="match status" value="1"/>
</dbReference>
<evidence type="ECO:0000256" key="1">
    <source>
        <dbReference type="ARBA" id="ARBA00004141"/>
    </source>
</evidence>
<dbReference type="InterPro" id="IPR050360">
    <property type="entry name" value="MFS_Sugar_Transporters"/>
</dbReference>
<dbReference type="OrthoDB" id="6612291at2759"/>
<feature type="transmembrane region" description="Helical" evidence="8">
    <location>
        <begin position="129"/>
        <end position="147"/>
    </location>
</feature>
<gene>
    <name evidence="10" type="ORF">K504DRAFT_92741</name>
</gene>
<keyword evidence="3 7" id="KW-0813">Transport</keyword>
<feature type="transmembrane region" description="Helical" evidence="8">
    <location>
        <begin position="457"/>
        <end position="480"/>
    </location>
</feature>
<dbReference type="PROSITE" id="PS00216">
    <property type="entry name" value="SUGAR_TRANSPORT_1"/>
    <property type="match status" value="2"/>
</dbReference>
<dbReference type="SUPFAM" id="SSF103473">
    <property type="entry name" value="MFS general substrate transporter"/>
    <property type="match status" value="1"/>
</dbReference>
<evidence type="ECO:0000256" key="8">
    <source>
        <dbReference type="SAM" id="Phobius"/>
    </source>
</evidence>
<feature type="transmembrane region" description="Helical" evidence="8">
    <location>
        <begin position="187"/>
        <end position="209"/>
    </location>
</feature>
<dbReference type="NCBIfam" id="TIGR00879">
    <property type="entry name" value="SP"/>
    <property type="match status" value="1"/>
</dbReference>
<dbReference type="GO" id="GO:0005351">
    <property type="term" value="F:carbohydrate:proton symporter activity"/>
    <property type="evidence" value="ECO:0007669"/>
    <property type="project" value="TreeGrafter"/>
</dbReference>
<feature type="transmembrane region" description="Helical" evidence="8">
    <location>
        <begin position="423"/>
        <end position="445"/>
    </location>
</feature>
<dbReference type="CDD" id="cd17356">
    <property type="entry name" value="MFS_HXT"/>
    <property type="match status" value="1"/>
</dbReference>
<dbReference type="Proteomes" id="UP000799428">
    <property type="component" value="Unassembled WGS sequence"/>
</dbReference>
<evidence type="ECO:0000256" key="2">
    <source>
        <dbReference type="ARBA" id="ARBA00010992"/>
    </source>
</evidence>
<dbReference type="InterPro" id="IPR036259">
    <property type="entry name" value="MFS_trans_sf"/>
</dbReference>
<dbReference type="InterPro" id="IPR005828">
    <property type="entry name" value="MFS_sugar_transport-like"/>
</dbReference>
<comment type="similarity">
    <text evidence="2 7">Belongs to the major facilitator superfamily. Sugar transporter (TC 2.A.1.1) family.</text>
</comment>
<dbReference type="FunFam" id="1.20.1250.20:FF:000180">
    <property type="entry name" value="MFS monosaccharide transporter"/>
    <property type="match status" value="1"/>
</dbReference>
<evidence type="ECO:0000256" key="6">
    <source>
        <dbReference type="ARBA" id="ARBA00023136"/>
    </source>
</evidence>
<evidence type="ECO:0000259" key="9">
    <source>
        <dbReference type="PROSITE" id="PS50850"/>
    </source>
</evidence>
<dbReference type="GO" id="GO:0016020">
    <property type="term" value="C:membrane"/>
    <property type="evidence" value="ECO:0007669"/>
    <property type="project" value="UniProtKB-SubCell"/>
</dbReference>
<comment type="subcellular location">
    <subcellularLocation>
        <location evidence="1">Membrane</location>
        <topology evidence="1">Multi-pass membrane protein</topology>
    </subcellularLocation>
</comment>
<evidence type="ECO:0000256" key="4">
    <source>
        <dbReference type="ARBA" id="ARBA00022692"/>
    </source>
</evidence>
<feature type="transmembrane region" description="Helical" evidence="8">
    <location>
        <begin position="330"/>
        <end position="348"/>
    </location>
</feature>
<feature type="transmembrane region" description="Helical" evidence="8">
    <location>
        <begin position="492"/>
        <end position="512"/>
    </location>
</feature>
<feature type="transmembrane region" description="Helical" evidence="8">
    <location>
        <begin position="382"/>
        <end position="403"/>
    </location>
</feature>
<evidence type="ECO:0000256" key="7">
    <source>
        <dbReference type="RuleBase" id="RU003346"/>
    </source>
</evidence>
<evidence type="ECO:0000313" key="11">
    <source>
        <dbReference type="Proteomes" id="UP000799428"/>
    </source>
</evidence>
<keyword evidence="6 8" id="KW-0472">Membrane</keyword>
<feature type="transmembrane region" description="Helical" evidence="8">
    <location>
        <begin position="102"/>
        <end position="122"/>
    </location>
</feature>
<proteinExistence type="inferred from homology"/>
<dbReference type="InterPro" id="IPR020846">
    <property type="entry name" value="MFS_dom"/>
</dbReference>
<dbReference type="Gene3D" id="1.20.1250.20">
    <property type="entry name" value="MFS general substrate transporter like domains"/>
    <property type="match status" value="1"/>
</dbReference>
<dbReference type="PANTHER" id="PTHR48022">
    <property type="entry name" value="PLASTIDIC GLUCOSE TRANSPORTER 4"/>
    <property type="match status" value="1"/>
</dbReference>
<name>A0A6G1JYG4_9PLEO</name>
<feature type="transmembrane region" description="Helical" evidence="8">
    <location>
        <begin position="354"/>
        <end position="375"/>
    </location>
</feature>
<reference evidence="10" key="1">
    <citation type="journal article" date="2020" name="Stud. Mycol.">
        <title>101 Dothideomycetes genomes: a test case for predicting lifestyles and emergence of pathogens.</title>
        <authorList>
            <person name="Haridas S."/>
            <person name="Albert R."/>
            <person name="Binder M."/>
            <person name="Bloem J."/>
            <person name="Labutti K."/>
            <person name="Salamov A."/>
            <person name="Andreopoulos B."/>
            <person name="Baker S."/>
            <person name="Barry K."/>
            <person name="Bills G."/>
            <person name="Bluhm B."/>
            <person name="Cannon C."/>
            <person name="Castanera R."/>
            <person name="Culley D."/>
            <person name="Daum C."/>
            <person name="Ezra D."/>
            <person name="Gonzalez J."/>
            <person name="Henrissat B."/>
            <person name="Kuo A."/>
            <person name="Liang C."/>
            <person name="Lipzen A."/>
            <person name="Lutzoni F."/>
            <person name="Magnuson J."/>
            <person name="Mondo S."/>
            <person name="Nolan M."/>
            <person name="Ohm R."/>
            <person name="Pangilinan J."/>
            <person name="Park H.-J."/>
            <person name="Ramirez L."/>
            <person name="Alfaro M."/>
            <person name="Sun H."/>
            <person name="Tritt A."/>
            <person name="Yoshinaga Y."/>
            <person name="Zwiers L.-H."/>
            <person name="Turgeon B."/>
            <person name="Goodwin S."/>
            <person name="Spatafora J."/>
            <person name="Crous P."/>
            <person name="Grigoriev I."/>
        </authorList>
    </citation>
    <scope>NUCLEOTIDE SEQUENCE</scope>
    <source>
        <strain evidence="10">CBS 279.74</strain>
    </source>
</reference>
<sequence>MPPGGGVMPITGTTDVTRIEAPVTLRAYLIVAFAAFGGIFFGYDTGWMGGVLGMDYFIKQYTGQEYPDVKFANMAGGYDKSSQQVKEYRKTTFVVTQSHQSLTTSILSAGTFFGAIIAGDLADFIGRRMTIILGCLIFTIGGILETASTGLNLMVAGRLIAGFGVGFISAIVILYMSEIAPKKVRGAVVAGYQFCITIGILLATCVTYATQNRRDTGSYRIPIAVQFLWALILGTGLALLPESPRYFVKKGKLDQAAKSLAIVRGQPVDSEFIQDELAEIIANHEYEMSILPQTSYLGSWASCFEGKLTSPSSNARRTLLGILLQMMQQLTGINFIFYFGTVFFQQLGTISNPFLISMVTTLVNVLSTPLSFWMVEKVGRRPLLIFGAGFMIIAQFIVGIIGATAGKDTADHPANPAAVKAMIAFICLNIASFATTWGPTAWIVIGEVFPLTIRSRGVGLSTASNWFWNCIIAVITPYLVSDQPHSANLGSNVFFMWGGLCCISFLFAYFFVPETKGLSLEQVDKMLEETTARTSRKWKPHSTFAGEMHLAEKNINLTGVSHTEHVTPKDAETVV</sequence>
<dbReference type="EMBL" id="MU005778">
    <property type="protein sequence ID" value="KAF2705588.1"/>
    <property type="molecule type" value="Genomic_DNA"/>
</dbReference>
<feature type="transmembrane region" description="Helical" evidence="8">
    <location>
        <begin position="25"/>
        <end position="43"/>
    </location>
</feature>
<keyword evidence="4 8" id="KW-0812">Transmembrane</keyword>
<feature type="domain" description="Major facilitator superfamily (MFS) profile" evidence="9">
    <location>
        <begin position="30"/>
        <end position="516"/>
    </location>
</feature>
<evidence type="ECO:0000256" key="3">
    <source>
        <dbReference type="ARBA" id="ARBA00022448"/>
    </source>
</evidence>
<keyword evidence="11" id="KW-1185">Reference proteome</keyword>
<organism evidence="10 11">
    <name type="scientific">Pleomassaria siparia CBS 279.74</name>
    <dbReference type="NCBI Taxonomy" id="1314801"/>
    <lineage>
        <taxon>Eukaryota</taxon>
        <taxon>Fungi</taxon>
        <taxon>Dikarya</taxon>
        <taxon>Ascomycota</taxon>
        <taxon>Pezizomycotina</taxon>
        <taxon>Dothideomycetes</taxon>
        <taxon>Pleosporomycetidae</taxon>
        <taxon>Pleosporales</taxon>
        <taxon>Pleomassariaceae</taxon>
        <taxon>Pleomassaria</taxon>
    </lineage>
</organism>
<evidence type="ECO:0000313" key="10">
    <source>
        <dbReference type="EMBL" id="KAF2705588.1"/>
    </source>
</evidence>
<evidence type="ECO:0000256" key="5">
    <source>
        <dbReference type="ARBA" id="ARBA00022989"/>
    </source>
</evidence>
<dbReference type="InterPro" id="IPR005829">
    <property type="entry name" value="Sugar_transporter_CS"/>
</dbReference>